<feature type="transmembrane region" description="Helical" evidence="9">
    <location>
        <begin position="115"/>
        <end position="142"/>
    </location>
</feature>
<keyword evidence="4" id="KW-1003">Cell membrane</keyword>
<feature type="transmembrane region" description="Helical" evidence="9">
    <location>
        <begin position="259"/>
        <end position="279"/>
    </location>
</feature>
<keyword evidence="5 9" id="KW-0812">Transmembrane</keyword>
<dbReference type="PANTHER" id="PTHR33451:SF4">
    <property type="entry name" value="NA+_H+ ANTIPORTER"/>
    <property type="match status" value="1"/>
</dbReference>
<keyword evidence="12" id="KW-1185">Reference proteome</keyword>
<feature type="transmembrane region" description="Helical" evidence="9">
    <location>
        <begin position="77"/>
        <end position="95"/>
    </location>
</feature>
<feature type="transmembrane region" description="Helical" evidence="9">
    <location>
        <begin position="291"/>
        <end position="315"/>
    </location>
</feature>
<organism evidence="11 12">
    <name type="scientific">Cetobacterium ceti</name>
    <dbReference type="NCBI Taxonomy" id="180163"/>
    <lineage>
        <taxon>Bacteria</taxon>
        <taxon>Fusobacteriati</taxon>
        <taxon>Fusobacteriota</taxon>
        <taxon>Fusobacteriia</taxon>
        <taxon>Fusobacteriales</taxon>
        <taxon>Fusobacteriaceae</taxon>
        <taxon>Cetobacterium</taxon>
    </lineage>
</organism>
<protein>
    <submittedName>
        <fullName evidence="11">Putative methionine transporter, NhaC family (TC 2.A.35.1.-)</fullName>
    </submittedName>
</protein>
<dbReference type="OrthoDB" id="9790605at2"/>
<feature type="transmembrane region" description="Helical" evidence="9">
    <location>
        <begin position="12"/>
        <end position="30"/>
    </location>
</feature>
<evidence type="ECO:0000256" key="8">
    <source>
        <dbReference type="ARBA" id="ARBA00038435"/>
    </source>
</evidence>
<evidence type="ECO:0000256" key="5">
    <source>
        <dbReference type="ARBA" id="ARBA00022692"/>
    </source>
</evidence>
<feature type="transmembrane region" description="Helical" evidence="9">
    <location>
        <begin position="235"/>
        <end position="253"/>
    </location>
</feature>
<dbReference type="InterPro" id="IPR052180">
    <property type="entry name" value="NhaC_Na-H+_Antiporter"/>
</dbReference>
<evidence type="ECO:0000313" key="11">
    <source>
        <dbReference type="EMBL" id="SJZ87482.1"/>
    </source>
</evidence>
<dbReference type="PANTHER" id="PTHR33451">
    <property type="entry name" value="MALATE-2H(+)/NA(+)-LACTATE ANTIPORTER"/>
    <property type="match status" value="1"/>
</dbReference>
<keyword evidence="3" id="KW-0050">Antiport</keyword>
<evidence type="ECO:0000313" key="12">
    <source>
        <dbReference type="Proteomes" id="UP000191153"/>
    </source>
</evidence>
<dbReference type="EMBL" id="FUWX01000013">
    <property type="protein sequence ID" value="SJZ87482.1"/>
    <property type="molecule type" value="Genomic_DNA"/>
</dbReference>
<feature type="transmembrane region" description="Helical" evidence="9">
    <location>
        <begin position="411"/>
        <end position="431"/>
    </location>
</feature>
<dbReference type="Proteomes" id="UP000191153">
    <property type="component" value="Unassembled WGS sequence"/>
</dbReference>
<dbReference type="GO" id="GO:0015297">
    <property type="term" value="F:antiporter activity"/>
    <property type="evidence" value="ECO:0007669"/>
    <property type="project" value="UniProtKB-KW"/>
</dbReference>
<reference evidence="11 12" key="1">
    <citation type="submission" date="2017-02" db="EMBL/GenBank/DDBJ databases">
        <authorList>
            <person name="Peterson S.W."/>
        </authorList>
    </citation>
    <scope>NUCLEOTIDE SEQUENCE [LARGE SCALE GENOMIC DNA]</scope>
    <source>
        <strain evidence="11 12">ATCC 700028</strain>
    </source>
</reference>
<comment type="similarity">
    <text evidence="8">Belongs to the NhaC Na(+)/H(+) (TC 2.A.35) antiporter family.</text>
</comment>
<feature type="transmembrane region" description="Helical" evidence="9">
    <location>
        <begin position="36"/>
        <end position="57"/>
    </location>
</feature>
<keyword evidence="2" id="KW-0813">Transport</keyword>
<evidence type="ECO:0000256" key="2">
    <source>
        <dbReference type="ARBA" id="ARBA00022448"/>
    </source>
</evidence>
<keyword evidence="6 9" id="KW-1133">Transmembrane helix</keyword>
<dbReference type="Pfam" id="PF03553">
    <property type="entry name" value="Na_H_antiporter"/>
    <property type="match status" value="2"/>
</dbReference>
<evidence type="ECO:0000256" key="4">
    <source>
        <dbReference type="ARBA" id="ARBA00022475"/>
    </source>
</evidence>
<gene>
    <name evidence="11" type="ORF">SAMN02745174_01811</name>
</gene>
<accession>A0A1T4P7Q6</accession>
<evidence type="ECO:0000256" key="3">
    <source>
        <dbReference type="ARBA" id="ARBA00022449"/>
    </source>
</evidence>
<dbReference type="GO" id="GO:0005886">
    <property type="term" value="C:plasma membrane"/>
    <property type="evidence" value="ECO:0007669"/>
    <property type="project" value="UniProtKB-SubCell"/>
</dbReference>
<dbReference type="InterPro" id="IPR018461">
    <property type="entry name" value="Na/H_Antiport_NhaC-like_C"/>
</dbReference>
<feature type="transmembrane region" description="Helical" evidence="9">
    <location>
        <begin position="327"/>
        <end position="352"/>
    </location>
</feature>
<evidence type="ECO:0000256" key="6">
    <source>
        <dbReference type="ARBA" id="ARBA00022989"/>
    </source>
</evidence>
<feature type="transmembrane region" description="Helical" evidence="9">
    <location>
        <begin position="373"/>
        <end position="399"/>
    </location>
</feature>
<evidence type="ECO:0000259" key="10">
    <source>
        <dbReference type="Pfam" id="PF03553"/>
    </source>
</evidence>
<dbReference type="AlphaFoldDB" id="A0A1T4P7Q6"/>
<evidence type="ECO:0000256" key="9">
    <source>
        <dbReference type="SAM" id="Phobius"/>
    </source>
</evidence>
<dbReference type="STRING" id="180163.SAMN02745174_01811"/>
<name>A0A1T4P7Q6_9FUSO</name>
<feature type="domain" description="Na+/H+ antiporter NhaC-like C-terminal" evidence="10">
    <location>
        <begin position="44"/>
        <end position="217"/>
    </location>
</feature>
<comment type="subcellular location">
    <subcellularLocation>
        <location evidence="1">Cell membrane</location>
        <topology evidence="1">Multi-pass membrane protein</topology>
    </subcellularLocation>
</comment>
<keyword evidence="7 9" id="KW-0472">Membrane</keyword>
<proteinExistence type="inferred from homology"/>
<feature type="transmembrane region" description="Helical" evidence="9">
    <location>
        <begin position="195"/>
        <end position="215"/>
    </location>
</feature>
<feature type="domain" description="Na+/H+ antiporter NhaC-like C-terminal" evidence="10">
    <location>
        <begin position="232"/>
        <end position="427"/>
    </location>
</feature>
<sequence length="445" mass="48073">MEKAKANFKGLIPFVIFIVVYLGTGLYFQLKGTSMAFYQLPSPIAIVCGIISAFFLFKESVNEKFETLVKGCGNSDIIIMCIIYLLAGAFAAVTKKIGGVDATANLGLSYIPIEYITAGIFVITSFISTATGTSVGSVVAIAPIAIELAEKTQLSLPILLAAVMGGAMFGDDLSLISDTTISATRTQGCRMKDKFLANVGIAIPAAVITFILFFIFGRPETIIPPQEYNYNLLKIIPYIFVLVVSLMGVNVFVVLTGGIFLSGAIGIYYGTFSFIGLAREIYVGFNNMNEIFLLSLLTGGLAALVTKAGGIQWILEKVDKFIVGKKSAQVGIGILVALTDFAVANNTVAIIINGPLAKKISQQHGIDKRRVAGLLGICSCIAQGVIPYGAQMLILIGFTKGLASPFEVLPYLWYQQLLLLFTIISIYIPYYRYFLKHHSPMEEMV</sequence>
<evidence type="ECO:0000256" key="1">
    <source>
        <dbReference type="ARBA" id="ARBA00004651"/>
    </source>
</evidence>
<dbReference type="RefSeq" id="WP_078694272.1">
    <property type="nucleotide sequence ID" value="NZ_FUWX01000013.1"/>
</dbReference>
<evidence type="ECO:0000256" key="7">
    <source>
        <dbReference type="ARBA" id="ARBA00023136"/>
    </source>
</evidence>